<organism evidence="2 3">
    <name type="scientific">Pedobacter helvus</name>
    <dbReference type="NCBI Taxonomy" id="2563444"/>
    <lineage>
        <taxon>Bacteria</taxon>
        <taxon>Pseudomonadati</taxon>
        <taxon>Bacteroidota</taxon>
        <taxon>Sphingobacteriia</taxon>
        <taxon>Sphingobacteriales</taxon>
        <taxon>Sphingobacteriaceae</taxon>
        <taxon>Pedobacter</taxon>
    </lineage>
</organism>
<keyword evidence="3" id="KW-1185">Reference proteome</keyword>
<keyword evidence="2" id="KW-0808">Transferase</keyword>
<dbReference type="Gene3D" id="1.10.1070.20">
    <property type="match status" value="1"/>
</dbReference>
<sequence>MLQPIKTIEISKIFRETTTKGSAPLFTYGVDDSTYFVKTTGQQNPSAEIINELLCGYFAQCWSLHVPEFCLAVISKEVVDTYLQEVEKMSDFYSSNFYENVMFGSKQVSPAFELEQFINVSKRELKLFSNPLDFLKIGAFDLWVGNKDRRPENPNILIGGENGLFDFHPIDHAAAFAYLTNYKEVREVLLHIEPKNCILSTILAKTISSFVTHEDIKNLKDDINNCITNTIENFDFIFEQVPKSWGLSKKSKEHLKFFFSDKVRNKTIIEHFLSYLK</sequence>
<dbReference type="Proteomes" id="UP001517367">
    <property type="component" value="Unassembled WGS sequence"/>
</dbReference>
<protein>
    <submittedName>
        <fullName evidence="2">HipA family kinase</fullName>
    </submittedName>
</protein>
<keyword evidence="2" id="KW-0418">Kinase</keyword>
<proteinExistence type="predicted"/>
<comment type="caution">
    <text evidence="2">The sequence shown here is derived from an EMBL/GenBank/DDBJ whole genome shotgun (WGS) entry which is preliminary data.</text>
</comment>
<evidence type="ECO:0000259" key="1">
    <source>
        <dbReference type="Pfam" id="PF20613"/>
    </source>
</evidence>
<evidence type="ECO:0000313" key="3">
    <source>
        <dbReference type="Proteomes" id="UP001517367"/>
    </source>
</evidence>
<feature type="domain" description="HipA-like kinase" evidence="1">
    <location>
        <begin position="10"/>
        <end position="259"/>
    </location>
</feature>
<gene>
    <name evidence="2" type="ORF">E5L68_007305</name>
</gene>
<dbReference type="Pfam" id="PF20613">
    <property type="entry name" value="HipA_2"/>
    <property type="match status" value="1"/>
</dbReference>
<dbReference type="EMBL" id="SRMP02000010">
    <property type="protein sequence ID" value="MFN0291194.1"/>
    <property type="molecule type" value="Genomic_DNA"/>
</dbReference>
<name>A0ABW9JHR8_9SPHI</name>
<evidence type="ECO:0000313" key="2">
    <source>
        <dbReference type="EMBL" id="MFN0291194.1"/>
    </source>
</evidence>
<reference evidence="2 3" key="1">
    <citation type="submission" date="2024-12" db="EMBL/GenBank/DDBJ databases">
        <authorList>
            <person name="Hu S."/>
        </authorList>
    </citation>
    <scope>NUCLEOTIDE SEQUENCE [LARGE SCALE GENOMIC DNA]</scope>
    <source>
        <strain evidence="2 3">P-25</strain>
    </source>
</reference>
<dbReference type="InterPro" id="IPR046748">
    <property type="entry name" value="HipA_2"/>
</dbReference>
<accession>A0ABW9JHR8</accession>
<dbReference type="RefSeq" id="WP_138730404.1">
    <property type="nucleotide sequence ID" value="NZ_SRMP02000010.1"/>
</dbReference>
<dbReference type="GO" id="GO:0016301">
    <property type="term" value="F:kinase activity"/>
    <property type="evidence" value="ECO:0007669"/>
    <property type="project" value="UniProtKB-KW"/>
</dbReference>